<evidence type="ECO:0000256" key="7">
    <source>
        <dbReference type="ARBA" id="ARBA00022989"/>
    </source>
</evidence>
<evidence type="ECO:0000256" key="5">
    <source>
        <dbReference type="ARBA" id="ARBA00022605"/>
    </source>
</evidence>
<evidence type="ECO:0000256" key="6">
    <source>
        <dbReference type="ARBA" id="ARBA00022692"/>
    </source>
</evidence>
<evidence type="ECO:0000256" key="9">
    <source>
        <dbReference type="SAM" id="Phobius"/>
    </source>
</evidence>
<accession>A0A813S951</accession>
<dbReference type="InterPro" id="IPR059112">
    <property type="entry name" value="CysZ/EI24"/>
</dbReference>
<feature type="transmembrane region" description="Helical" evidence="9">
    <location>
        <begin position="185"/>
        <end position="207"/>
    </location>
</feature>
<feature type="transmembrane region" description="Helical" evidence="9">
    <location>
        <begin position="142"/>
        <end position="164"/>
    </location>
</feature>
<dbReference type="GO" id="GO:0000103">
    <property type="term" value="P:sulfate assimilation"/>
    <property type="evidence" value="ECO:0007669"/>
    <property type="project" value="TreeGrafter"/>
</dbReference>
<dbReference type="Proteomes" id="UP000663845">
    <property type="component" value="Unassembled WGS sequence"/>
</dbReference>
<protein>
    <submittedName>
        <fullName evidence="10">Uncharacterized protein</fullName>
    </submittedName>
</protein>
<keyword evidence="6 9" id="KW-0812">Transmembrane</keyword>
<organism evidence="10 11">
    <name type="scientific">Adineta steineri</name>
    <dbReference type="NCBI Taxonomy" id="433720"/>
    <lineage>
        <taxon>Eukaryota</taxon>
        <taxon>Metazoa</taxon>
        <taxon>Spiralia</taxon>
        <taxon>Gnathifera</taxon>
        <taxon>Rotifera</taxon>
        <taxon>Eurotatoria</taxon>
        <taxon>Bdelloidea</taxon>
        <taxon>Adinetida</taxon>
        <taxon>Adinetidae</taxon>
        <taxon>Adineta</taxon>
    </lineage>
</organism>
<feature type="transmembrane region" description="Helical" evidence="9">
    <location>
        <begin position="313"/>
        <end position="338"/>
    </location>
</feature>
<dbReference type="GO" id="GO:0019344">
    <property type="term" value="P:cysteine biosynthetic process"/>
    <property type="evidence" value="ECO:0007669"/>
    <property type="project" value="TreeGrafter"/>
</dbReference>
<evidence type="ECO:0000256" key="2">
    <source>
        <dbReference type="ARBA" id="ARBA00022448"/>
    </source>
</evidence>
<comment type="caution">
    <text evidence="10">The sequence shown here is derived from an EMBL/GenBank/DDBJ whole genome shotgun (WGS) entry which is preliminary data.</text>
</comment>
<evidence type="ECO:0000256" key="8">
    <source>
        <dbReference type="ARBA" id="ARBA00023136"/>
    </source>
</evidence>
<feature type="transmembrane region" description="Helical" evidence="9">
    <location>
        <begin position="118"/>
        <end position="136"/>
    </location>
</feature>
<feature type="transmembrane region" description="Helical" evidence="9">
    <location>
        <begin position="246"/>
        <end position="268"/>
    </location>
</feature>
<evidence type="ECO:0000313" key="10">
    <source>
        <dbReference type="EMBL" id="CAF0791802.1"/>
    </source>
</evidence>
<keyword evidence="4" id="KW-0997">Cell inner membrane</keyword>
<gene>
    <name evidence="10" type="ORF">JYZ213_LOCUS4771</name>
</gene>
<dbReference type="InterPro" id="IPR050480">
    <property type="entry name" value="CysZ-like"/>
</dbReference>
<dbReference type="PANTHER" id="PTHR37468">
    <property type="entry name" value="SULFATE TRANSPORTER CYSZ"/>
    <property type="match status" value="1"/>
</dbReference>
<dbReference type="AlphaFoldDB" id="A0A813S951"/>
<proteinExistence type="predicted"/>
<name>A0A813S951_9BILA</name>
<keyword evidence="3" id="KW-1003">Cell membrane</keyword>
<keyword evidence="5" id="KW-0028">Amino-acid biosynthesis</keyword>
<dbReference type="EMBL" id="CAJNOG010000027">
    <property type="protein sequence ID" value="CAF0791802.1"/>
    <property type="molecule type" value="Genomic_DNA"/>
</dbReference>
<evidence type="ECO:0000256" key="4">
    <source>
        <dbReference type="ARBA" id="ARBA00022519"/>
    </source>
</evidence>
<evidence type="ECO:0000313" key="11">
    <source>
        <dbReference type="Proteomes" id="UP000663845"/>
    </source>
</evidence>
<dbReference type="GO" id="GO:0009675">
    <property type="term" value="F:high-affinity sulfate:proton symporter activity"/>
    <property type="evidence" value="ECO:0007669"/>
    <property type="project" value="TreeGrafter"/>
</dbReference>
<dbReference type="GO" id="GO:0005886">
    <property type="term" value="C:plasma membrane"/>
    <property type="evidence" value="ECO:0007669"/>
    <property type="project" value="TreeGrafter"/>
</dbReference>
<keyword evidence="8 9" id="KW-0472">Membrane</keyword>
<comment type="subcellular location">
    <subcellularLocation>
        <location evidence="1">Membrane</location>
        <topology evidence="1">Multi-pass membrane protein</topology>
    </subcellularLocation>
</comment>
<dbReference type="PANTHER" id="PTHR37468:SF1">
    <property type="entry name" value="SULFATE TRANSPORTER CYSZ"/>
    <property type="match status" value="1"/>
</dbReference>
<keyword evidence="7 9" id="KW-1133">Transmembrane helix</keyword>
<feature type="transmembrane region" description="Helical" evidence="9">
    <location>
        <begin position="280"/>
        <end position="301"/>
    </location>
</feature>
<evidence type="ECO:0000256" key="3">
    <source>
        <dbReference type="ARBA" id="ARBA00022475"/>
    </source>
</evidence>
<reference evidence="10" key="1">
    <citation type="submission" date="2021-02" db="EMBL/GenBank/DDBJ databases">
        <authorList>
            <person name="Nowell W R."/>
        </authorList>
    </citation>
    <scope>NUCLEOTIDE SEQUENCE</scope>
</reference>
<evidence type="ECO:0000256" key="1">
    <source>
        <dbReference type="ARBA" id="ARBA00004141"/>
    </source>
</evidence>
<sequence length="369" mass="41733">MSSNTNIIWLQSDQDEPITYELRSHVALFTNEDACYQFLCSLSPTIRGLTLVVTDPTISTDRLLKLKQISIVYILSSSISKSHIKSSAKIHGLFDDKKTLIEQVLTDLNRRKSSEPGFLTGIISPFQGFYFILTTSSTWSRALVPAILFTLLLFLFAIPGVWAMHILTNRLIRKYSSRFIRVGIWLLRFLLYLVAICLSLIIALLTAQPLSSPALESLIRAQERHLKYPNRPEESFCSSIWRSLRVAVISMLISFVIFIILTSIEFFLPPAIIITTPLKFLTTAFIIAYDIIDYPLSLHLLGVRERIPWFKHYIWATLGFGFAMEIIFLIPGAFFLLLPSGICGATRLVVAAERASIHQPLLSSKDEST</sequence>
<keyword evidence="2" id="KW-0813">Transport</keyword>
<dbReference type="Pfam" id="PF07264">
    <property type="entry name" value="EI24"/>
    <property type="match status" value="1"/>
</dbReference>